<dbReference type="RefSeq" id="WP_175275130.1">
    <property type="nucleotide sequence ID" value="NZ_CP054836.1"/>
</dbReference>
<name>A0A6N1V8I5_9HYPH</name>
<dbReference type="SUPFAM" id="SSF81345">
    <property type="entry name" value="ABC transporter involved in vitamin B12 uptake, BtuC"/>
    <property type="match status" value="1"/>
</dbReference>
<comment type="subcellular location">
    <subcellularLocation>
        <location evidence="1">Cell membrane</location>
        <topology evidence="1">Multi-pass membrane protein</topology>
    </subcellularLocation>
</comment>
<dbReference type="InterPro" id="IPR000522">
    <property type="entry name" value="ABC_transptr_permease_BtuC"/>
</dbReference>
<dbReference type="GO" id="GO:0033214">
    <property type="term" value="P:siderophore-iron import into cell"/>
    <property type="evidence" value="ECO:0007669"/>
    <property type="project" value="TreeGrafter"/>
</dbReference>
<dbReference type="Gene3D" id="1.10.3470.10">
    <property type="entry name" value="ABC transporter involved in vitamin B12 uptake, BtuC"/>
    <property type="match status" value="1"/>
</dbReference>
<feature type="transmembrane region" description="Helical" evidence="8">
    <location>
        <begin position="132"/>
        <end position="153"/>
    </location>
</feature>
<feature type="transmembrane region" description="Helical" evidence="8">
    <location>
        <begin position="218"/>
        <end position="240"/>
    </location>
</feature>
<protein>
    <submittedName>
        <fullName evidence="9">Iron chelate uptake ABC transporter family permease subunit</fullName>
    </submittedName>
</protein>
<feature type="transmembrane region" description="Helical" evidence="8">
    <location>
        <begin position="260"/>
        <end position="278"/>
    </location>
</feature>
<evidence type="ECO:0000256" key="5">
    <source>
        <dbReference type="ARBA" id="ARBA00022692"/>
    </source>
</evidence>
<dbReference type="GO" id="GO:0022857">
    <property type="term" value="F:transmembrane transporter activity"/>
    <property type="evidence" value="ECO:0007669"/>
    <property type="project" value="InterPro"/>
</dbReference>
<keyword evidence="6 8" id="KW-1133">Transmembrane helix</keyword>
<comment type="similarity">
    <text evidence="2">Belongs to the binding-protein-dependent transport system permease family. FecCD subfamily.</text>
</comment>
<evidence type="ECO:0000256" key="4">
    <source>
        <dbReference type="ARBA" id="ARBA00022475"/>
    </source>
</evidence>
<dbReference type="PANTHER" id="PTHR30472:SF19">
    <property type="entry name" value="PETROBACTIN IMPORT SYSTEM PERMEASE PROTEIN YCLO"/>
    <property type="match status" value="1"/>
</dbReference>
<dbReference type="Pfam" id="PF01032">
    <property type="entry name" value="FecCD"/>
    <property type="match status" value="1"/>
</dbReference>
<keyword evidence="3" id="KW-0813">Transport</keyword>
<gene>
    <name evidence="9" type="ORF">HTY61_01510</name>
</gene>
<dbReference type="KEGG" id="orm:HTY61_01510"/>
<feature type="transmembrane region" description="Helical" evidence="8">
    <location>
        <begin position="100"/>
        <end position="120"/>
    </location>
</feature>
<keyword evidence="10" id="KW-1185">Reference proteome</keyword>
<proteinExistence type="inferred from homology"/>
<feature type="transmembrane region" description="Helical" evidence="8">
    <location>
        <begin position="176"/>
        <end position="194"/>
    </location>
</feature>
<accession>A0A6N1V8I5</accession>
<dbReference type="EMBL" id="CP054836">
    <property type="protein sequence ID" value="QKV17234.1"/>
    <property type="molecule type" value="Genomic_DNA"/>
</dbReference>
<dbReference type="GO" id="GO:0005886">
    <property type="term" value="C:plasma membrane"/>
    <property type="evidence" value="ECO:0007669"/>
    <property type="project" value="UniProtKB-SubCell"/>
</dbReference>
<keyword evidence="4" id="KW-1003">Cell membrane</keyword>
<evidence type="ECO:0000313" key="9">
    <source>
        <dbReference type="EMBL" id="QKV17234.1"/>
    </source>
</evidence>
<dbReference type="Proteomes" id="UP000509367">
    <property type="component" value="Chromosome"/>
</dbReference>
<evidence type="ECO:0000256" key="8">
    <source>
        <dbReference type="SAM" id="Phobius"/>
    </source>
</evidence>
<feature type="transmembrane region" description="Helical" evidence="8">
    <location>
        <begin position="285"/>
        <end position="309"/>
    </location>
</feature>
<evidence type="ECO:0000256" key="1">
    <source>
        <dbReference type="ARBA" id="ARBA00004651"/>
    </source>
</evidence>
<evidence type="ECO:0000256" key="7">
    <source>
        <dbReference type="ARBA" id="ARBA00023136"/>
    </source>
</evidence>
<reference evidence="9 10" key="1">
    <citation type="submission" date="2020-06" db="EMBL/GenBank/DDBJ databases">
        <title>Oricola thermophila sp. nov. isolated from a tidal sediments.</title>
        <authorList>
            <person name="Kwon K.K."/>
            <person name="Yang S.-H."/>
            <person name="Park M.-J."/>
        </authorList>
    </citation>
    <scope>NUCLEOTIDE SEQUENCE [LARGE SCALE GENOMIC DNA]</scope>
    <source>
        <strain evidence="9 10">MEBiC13590</strain>
    </source>
</reference>
<keyword evidence="7 8" id="KW-0472">Membrane</keyword>
<dbReference type="PANTHER" id="PTHR30472">
    <property type="entry name" value="FERRIC ENTEROBACTIN TRANSPORT SYSTEM PERMEASE PROTEIN"/>
    <property type="match status" value="1"/>
</dbReference>
<evidence type="ECO:0000256" key="2">
    <source>
        <dbReference type="ARBA" id="ARBA00007935"/>
    </source>
</evidence>
<feature type="transmembrane region" description="Helical" evidence="8">
    <location>
        <begin position="72"/>
        <end position="94"/>
    </location>
</feature>
<keyword evidence="5 8" id="KW-0812">Transmembrane</keyword>
<organism evidence="9 10">
    <name type="scientific">Oricola thermophila</name>
    <dbReference type="NCBI Taxonomy" id="2742145"/>
    <lineage>
        <taxon>Bacteria</taxon>
        <taxon>Pseudomonadati</taxon>
        <taxon>Pseudomonadota</taxon>
        <taxon>Alphaproteobacteria</taxon>
        <taxon>Hyphomicrobiales</taxon>
        <taxon>Ahrensiaceae</taxon>
        <taxon>Oricola</taxon>
    </lineage>
</organism>
<evidence type="ECO:0000256" key="6">
    <source>
        <dbReference type="ARBA" id="ARBA00022989"/>
    </source>
</evidence>
<evidence type="ECO:0000313" key="10">
    <source>
        <dbReference type="Proteomes" id="UP000509367"/>
    </source>
</evidence>
<dbReference type="PROSITE" id="PS51257">
    <property type="entry name" value="PROKAR_LIPOPROTEIN"/>
    <property type="match status" value="1"/>
</dbReference>
<feature type="transmembrane region" description="Helical" evidence="8">
    <location>
        <begin position="40"/>
        <end position="60"/>
    </location>
</feature>
<sequence length="314" mass="33526">MPERRLAWLALALVGACALFMTLGARGNWDFVLAFRGAKLAALLIVGAAIAVSTILFQTISGNRILTPSIMGFDALFVLFQTLLVFAIGGFGVAQLSQGLRFAMEFSLLLGAAVLLFGTLLSRARHDMHRTVLTGIIFGVLFHSLTAFIQRLIDPNEFAIVQVNSFARFNAVETDLLGISALLCAIGIAAAWRYRHRLDVIALGRDQAISLGVDHRRAVFAILMIVALLVSVSTALAGPVTFFGLLVSSLAHSAMKTHRHALLLPAAALISGIVLVAGQTVTERILALATPLSVSVEFLGGLVFLLLVLKGSQR</sequence>
<dbReference type="InterPro" id="IPR037294">
    <property type="entry name" value="ABC_BtuC-like"/>
</dbReference>
<dbReference type="AlphaFoldDB" id="A0A6N1V8I5"/>
<evidence type="ECO:0000256" key="3">
    <source>
        <dbReference type="ARBA" id="ARBA00022448"/>
    </source>
</evidence>